<dbReference type="Pfam" id="PF13965">
    <property type="entry name" value="SID-1_RNA_chan"/>
    <property type="match status" value="1"/>
</dbReference>
<evidence type="ECO:0000256" key="5">
    <source>
        <dbReference type="ARBA" id="ARBA00022989"/>
    </source>
</evidence>
<evidence type="ECO:0000313" key="9">
    <source>
        <dbReference type="EMBL" id="CAL4200295.1"/>
    </source>
</evidence>
<comment type="caution">
    <text evidence="9">The sequence shown here is derived from an EMBL/GenBank/DDBJ whole genome shotgun (WGS) entry which is preliminary data.</text>
</comment>
<proteinExistence type="inferred from homology"/>
<dbReference type="PANTHER" id="PTHR12185:SF14">
    <property type="entry name" value="CHOLESTEROL UPTAKE PROTEIN 1"/>
    <property type="match status" value="1"/>
</dbReference>
<sequence length="174" mass="20543">DWGIHKRIVVYVRSEFGDWHSIFRPLYLDRCVLLLLANIANWGLAIFGVVSTPKDFASYLLIIFLTNLLLYMAFYIIMKLRHSEKLYLQSVVYMVLCMMGWGLAIFFYENRTTTWELSPAHSRQYNQKCALLNFYDPHDIWHFLSAAAMFFGFMLLLTLDDDLVHTPREKIPVF</sequence>
<evidence type="ECO:0000256" key="7">
    <source>
        <dbReference type="ARBA" id="ARBA00023180"/>
    </source>
</evidence>
<keyword evidence="10" id="KW-1185">Reference proteome</keyword>
<accession>A0AAV2SHN4</accession>
<dbReference type="AlphaFoldDB" id="A0AAV2SHN4"/>
<keyword evidence="7" id="KW-0325">Glycoprotein</keyword>
<feature type="transmembrane region" description="Helical" evidence="8">
    <location>
        <begin position="140"/>
        <end position="159"/>
    </location>
</feature>
<evidence type="ECO:0000256" key="1">
    <source>
        <dbReference type="ARBA" id="ARBA00004141"/>
    </source>
</evidence>
<comment type="similarity">
    <text evidence="2">Belongs to the SID1 family.</text>
</comment>
<evidence type="ECO:0000256" key="6">
    <source>
        <dbReference type="ARBA" id="ARBA00023136"/>
    </source>
</evidence>
<evidence type="ECO:0000256" key="8">
    <source>
        <dbReference type="SAM" id="Phobius"/>
    </source>
</evidence>
<name>A0AAV2SHN4_MEGNR</name>
<reference evidence="9 10" key="1">
    <citation type="submission" date="2024-05" db="EMBL/GenBank/DDBJ databases">
        <authorList>
            <person name="Wallberg A."/>
        </authorList>
    </citation>
    <scope>NUCLEOTIDE SEQUENCE [LARGE SCALE GENOMIC DNA]</scope>
</reference>
<keyword evidence="5 8" id="KW-1133">Transmembrane helix</keyword>
<feature type="transmembrane region" description="Helical" evidence="8">
    <location>
        <begin position="31"/>
        <end position="50"/>
    </location>
</feature>
<evidence type="ECO:0000256" key="2">
    <source>
        <dbReference type="ARBA" id="ARBA00006618"/>
    </source>
</evidence>
<keyword evidence="6 8" id="KW-0472">Membrane</keyword>
<evidence type="ECO:0008006" key="11">
    <source>
        <dbReference type="Google" id="ProtNLM"/>
    </source>
</evidence>
<evidence type="ECO:0000313" key="10">
    <source>
        <dbReference type="Proteomes" id="UP001497623"/>
    </source>
</evidence>
<keyword evidence="3 8" id="KW-0812">Transmembrane</keyword>
<dbReference type="PANTHER" id="PTHR12185">
    <property type="entry name" value="SID1 TRANSMEMBRANE FAMILY MEMEBER"/>
    <property type="match status" value="1"/>
</dbReference>
<feature type="transmembrane region" description="Helical" evidence="8">
    <location>
        <begin position="90"/>
        <end position="108"/>
    </location>
</feature>
<dbReference type="GO" id="GO:0005886">
    <property type="term" value="C:plasma membrane"/>
    <property type="evidence" value="ECO:0007669"/>
    <property type="project" value="TreeGrafter"/>
</dbReference>
<feature type="non-terminal residue" evidence="9">
    <location>
        <position position="1"/>
    </location>
</feature>
<evidence type="ECO:0000256" key="3">
    <source>
        <dbReference type="ARBA" id="ARBA00022692"/>
    </source>
</evidence>
<evidence type="ECO:0000256" key="4">
    <source>
        <dbReference type="ARBA" id="ARBA00022729"/>
    </source>
</evidence>
<feature type="transmembrane region" description="Helical" evidence="8">
    <location>
        <begin position="56"/>
        <end position="78"/>
    </location>
</feature>
<dbReference type="GO" id="GO:0051033">
    <property type="term" value="F:RNA transmembrane transporter activity"/>
    <property type="evidence" value="ECO:0007669"/>
    <property type="project" value="TreeGrafter"/>
</dbReference>
<organism evidence="9 10">
    <name type="scientific">Meganyctiphanes norvegica</name>
    <name type="common">Northern krill</name>
    <name type="synonym">Thysanopoda norvegica</name>
    <dbReference type="NCBI Taxonomy" id="48144"/>
    <lineage>
        <taxon>Eukaryota</taxon>
        <taxon>Metazoa</taxon>
        <taxon>Ecdysozoa</taxon>
        <taxon>Arthropoda</taxon>
        <taxon>Crustacea</taxon>
        <taxon>Multicrustacea</taxon>
        <taxon>Malacostraca</taxon>
        <taxon>Eumalacostraca</taxon>
        <taxon>Eucarida</taxon>
        <taxon>Euphausiacea</taxon>
        <taxon>Euphausiidae</taxon>
        <taxon>Meganyctiphanes</taxon>
    </lineage>
</organism>
<comment type="subcellular location">
    <subcellularLocation>
        <location evidence="1">Membrane</location>
        <topology evidence="1">Multi-pass membrane protein</topology>
    </subcellularLocation>
</comment>
<dbReference type="GO" id="GO:0005764">
    <property type="term" value="C:lysosome"/>
    <property type="evidence" value="ECO:0007669"/>
    <property type="project" value="TreeGrafter"/>
</dbReference>
<dbReference type="Proteomes" id="UP001497623">
    <property type="component" value="Unassembled WGS sequence"/>
</dbReference>
<dbReference type="GO" id="GO:0003725">
    <property type="term" value="F:double-stranded RNA binding"/>
    <property type="evidence" value="ECO:0007669"/>
    <property type="project" value="TreeGrafter"/>
</dbReference>
<dbReference type="EMBL" id="CAXKWB010076308">
    <property type="protein sequence ID" value="CAL4200295.1"/>
    <property type="molecule type" value="Genomic_DNA"/>
</dbReference>
<dbReference type="InterPro" id="IPR025958">
    <property type="entry name" value="SID1_TM_fam"/>
</dbReference>
<keyword evidence="4" id="KW-0732">Signal</keyword>
<protein>
    <recommendedName>
        <fullName evidence="11">SID1-like protein</fullName>
    </recommendedName>
</protein>
<gene>
    <name evidence="9" type="ORF">MNOR_LOCUS37517</name>
</gene>